<dbReference type="PANTHER" id="PTHR42470">
    <property type="entry name" value="VAST DOMAIN-CONTAINING PROTEIN"/>
    <property type="match status" value="1"/>
</dbReference>
<gene>
    <name evidence="3" type="ORF">B0J15DRAFT_223005</name>
</gene>
<dbReference type="InterPro" id="IPR057684">
    <property type="entry name" value="DUF7924"/>
</dbReference>
<dbReference type="AlphaFoldDB" id="A0A9P9RAD2"/>
<dbReference type="Proteomes" id="UP000736672">
    <property type="component" value="Unassembled WGS sequence"/>
</dbReference>
<feature type="compositionally biased region" description="Polar residues" evidence="1">
    <location>
        <begin position="152"/>
        <end position="174"/>
    </location>
</feature>
<feature type="compositionally biased region" description="Basic and acidic residues" evidence="1">
    <location>
        <begin position="448"/>
        <end position="459"/>
    </location>
</feature>
<dbReference type="Pfam" id="PF25545">
    <property type="entry name" value="DUF7924"/>
    <property type="match status" value="1"/>
</dbReference>
<comment type="caution">
    <text evidence="3">The sequence shown here is derived from an EMBL/GenBank/DDBJ whole genome shotgun (WGS) entry which is preliminary data.</text>
</comment>
<feature type="domain" description="DUF7924" evidence="2">
    <location>
        <begin position="240"/>
        <end position="443"/>
    </location>
</feature>
<evidence type="ECO:0000313" key="4">
    <source>
        <dbReference type="Proteomes" id="UP000736672"/>
    </source>
</evidence>
<feature type="region of interest" description="Disordered" evidence="1">
    <location>
        <begin position="128"/>
        <end position="182"/>
    </location>
</feature>
<evidence type="ECO:0000256" key="1">
    <source>
        <dbReference type="SAM" id="MobiDB-lite"/>
    </source>
</evidence>
<reference evidence="3" key="1">
    <citation type="journal article" date="2021" name="Nat. Commun.">
        <title>Genetic determinants of endophytism in the Arabidopsis root mycobiome.</title>
        <authorList>
            <person name="Mesny F."/>
            <person name="Miyauchi S."/>
            <person name="Thiergart T."/>
            <person name="Pickel B."/>
            <person name="Atanasova L."/>
            <person name="Karlsson M."/>
            <person name="Huettel B."/>
            <person name="Barry K.W."/>
            <person name="Haridas S."/>
            <person name="Chen C."/>
            <person name="Bauer D."/>
            <person name="Andreopoulos W."/>
            <person name="Pangilinan J."/>
            <person name="LaButti K."/>
            <person name="Riley R."/>
            <person name="Lipzen A."/>
            <person name="Clum A."/>
            <person name="Drula E."/>
            <person name="Henrissat B."/>
            <person name="Kohler A."/>
            <person name="Grigoriev I.V."/>
            <person name="Martin F.M."/>
            <person name="Hacquard S."/>
        </authorList>
    </citation>
    <scope>NUCLEOTIDE SEQUENCE</scope>
    <source>
        <strain evidence="3">FSSC 5 MPI-SDFR-AT-0091</strain>
    </source>
</reference>
<evidence type="ECO:0000259" key="2">
    <source>
        <dbReference type="Pfam" id="PF25545"/>
    </source>
</evidence>
<keyword evidence="4" id="KW-1185">Reference proteome</keyword>
<sequence length="490" mass="55177">MNNRISKPQSRRSRPRLPQEQLLHPVGLPQDARERSTKRQLDDIDQSPTKKPSTNAQLPEAEGEGADEAPVLQHPRPKPPSVSFLQKCIDPIQPANSKHRFILEWLESAGSNRDRRCRLESRLQPVADYPIPPRLTRSALTMRQTRKAAKGSTASMPPSSSGADSPNGSNATESSSKRSLVEEPTYRDYNLVRNNIYYDHSYDPTPTPITELLDRMRQGRDSPGPSADEIRRDARLEDLSRGASEARVENYFLVHVFPDPEPFDHVTRTGKRKMAQGHVPSTDSEHRVSIPIPDVLYGYTMQNAFPQQLRTLKKGIEANNDGLLYPFLLVEFKGESGSLWVATNQCLGGSATCVNITEELNVELRQCTSVPTQPIDSAAFSIAIRNTEARLYVSWKQDEREYHMADVGSYLLHDPEQSVKFRKIVHNILDWGRGKRLEGIRKSLDCLKEEKESQEKSSAEAKSTLKPMPSAAAKYRTPESGTPSPKRQRH</sequence>
<dbReference type="PANTHER" id="PTHR42470:SF1">
    <property type="entry name" value="VAST DOMAIN-CONTAINING PROTEIN"/>
    <property type="match status" value="1"/>
</dbReference>
<name>A0A9P9RAD2_FUSSL</name>
<feature type="region of interest" description="Disordered" evidence="1">
    <location>
        <begin position="448"/>
        <end position="490"/>
    </location>
</feature>
<feature type="compositionally biased region" description="Polar residues" evidence="1">
    <location>
        <begin position="479"/>
        <end position="490"/>
    </location>
</feature>
<dbReference type="OrthoDB" id="5426775at2759"/>
<feature type="region of interest" description="Disordered" evidence="1">
    <location>
        <begin position="1"/>
        <end position="84"/>
    </location>
</feature>
<protein>
    <recommendedName>
        <fullName evidence="2">DUF7924 domain-containing protein</fullName>
    </recommendedName>
</protein>
<proteinExistence type="predicted"/>
<dbReference type="EMBL" id="JAGTJS010000004">
    <property type="protein sequence ID" value="KAH7271717.1"/>
    <property type="molecule type" value="Genomic_DNA"/>
</dbReference>
<evidence type="ECO:0000313" key="3">
    <source>
        <dbReference type="EMBL" id="KAH7271717.1"/>
    </source>
</evidence>
<accession>A0A9P9RAD2</accession>
<organism evidence="3 4">
    <name type="scientific">Fusarium solani</name>
    <name type="common">Filamentous fungus</name>
    <dbReference type="NCBI Taxonomy" id="169388"/>
    <lineage>
        <taxon>Eukaryota</taxon>
        <taxon>Fungi</taxon>
        <taxon>Dikarya</taxon>
        <taxon>Ascomycota</taxon>
        <taxon>Pezizomycotina</taxon>
        <taxon>Sordariomycetes</taxon>
        <taxon>Hypocreomycetidae</taxon>
        <taxon>Hypocreales</taxon>
        <taxon>Nectriaceae</taxon>
        <taxon>Fusarium</taxon>
        <taxon>Fusarium solani species complex</taxon>
    </lineage>
</organism>
<feature type="compositionally biased region" description="Polar residues" evidence="1">
    <location>
        <begin position="46"/>
        <end position="57"/>
    </location>
</feature>
<feature type="compositionally biased region" description="Basic and acidic residues" evidence="1">
    <location>
        <begin position="31"/>
        <end position="42"/>
    </location>
</feature>